<dbReference type="Gene3D" id="3.40.50.12780">
    <property type="entry name" value="N-terminal domain of ligase-like"/>
    <property type="match status" value="1"/>
</dbReference>
<organism evidence="1 2">
    <name type="scientific">Rugosibacter aromaticivorans</name>
    <dbReference type="NCBI Taxonomy" id="1565605"/>
    <lineage>
        <taxon>Bacteria</taxon>
        <taxon>Pseudomonadati</taxon>
        <taxon>Pseudomonadota</taxon>
        <taxon>Betaproteobacteria</taxon>
        <taxon>Nitrosomonadales</taxon>
        <taxon>Sterolibacteriaceae</taxon>
        <taxon>Rugosibacter</taxon>
    </lineage>
</organism>
<dbReference type="HOGENOM" id="CLU_561325_0_0_4"/>
<accession>A0A0C5JA28</accession>
<dbReference type="AlphaFoldDB" id="A0A0C5JA28"/>
<proteinExistence type="predicted"/>
<dbReference type="RefSeq" id="WP_202634829.1">
    <property type="nucleotide sequence ID" value="NZ_CP010554.1"/>
</dbReference>
<dbReference type="STRING" id="1565605.PG1C_10875"/>
<evidence type="ECO:0000313" key="2">
    <source>
        <dbReference type="Proteomes" id="UP000061603"/>
    </source>
</evidence>
<dbReference type="PANTHER" id="PTHR43845">
    <property type="entry name" value="BLR5969 PROTEIN"/>
    <property type="match status" value="1"/>
</dbReference>
<dbReference type="Proteomes" id="UP000061603">
    <property type="component" value="Chromosome"/>
</dbReference>
<dbReference type="InterPro" id="IPR042099">
    <property type="entry name" value="ANL_N_sf"/>
</dbReference>
<protein>
    <submittedName>
        <fullName evidence="1">Uncharacterized protein</fullName>
    </submittedName>
</protein>
<keyword evidence="2" id="KW-1185">Reference proteome</keyword>
<dbReference type="KEGG" id="rbu:PG1C_10875"/>
<dbReference type="PANTHER" id="PTHR43845:SF1">
    <property type="entry name" value="BLR5969 PROTEIN"/>
    <property type="match status" value="1"/>
</dbReference>
<gene>
    <name evidence="1" type="ORF">PG1C_10875</name>
</gene>
<name>A0A0C5JA28_9PROT</name>
<sequence>MKNFFSRLERRLIKGKLARSKPNDLIAKGEKRLLAVFRHAATHSPAYQALLAEVGIKISDIQTPHDVLTRCPVLNKANTFQRFDARQLLCDRLPATALASVLTSSGHGGGGFALGLVSRRQARRAAGLIDLGLDLAFDIDKRRSLLVNCLPMGVAFTSDAVCVANVSVREDMACAVIQQAGALFEQIILCGDPLFLKRLCDYSQDIGLDWHRHRVHVIIGEETFSETFRDYLAQVLGIRPDDPASGLIGSSMGMGELGLNLFNETRETVALRRACIRHPALLKRLTGIDLAASQVDFPGLAPHSLQSDSKLRGVSPAPTFLVYNPLRTVVEIASPDANGAGDLLITMLDPQAPIPLIRYATGDRMQRILPEALARALSESGLTLPLPSLPIVALHGRTKDVLPGGAHIDLFKAALYHYPALAREMSGAHRLSLAEGGVRWEVQGGKDRPLNQDQAQAMAATLYDILAPQLPGQPLDVDVHAYDAFPHGKTIDYERKFTYWQPA</sequence>
<dbReference type="EMBL" id="CP010554">
    <property type="protein sequence ID" value="AJP48800.1"/>
    <property type="molecule type" value="Genomic_DNA"/>
</dbReference>
<reference evidence="1 2" key="1">
    <citation type="journal article" date="2015" name="Genome Announc.">
        <title>Complete Genome Sequence of a Novel Bacterium within the Family Rhodocyclaceae That Degrades Polycyclic Aromatic Hydrocarbons.</title>
        <authorList>
            <person name="Singleton D.R."/>
            <person name="Dickey A.N."/>
            <person name="Scholl E.H."/>
            <person name="Wright F.A."/>
            <person name="Aitken M.D."/>
        </authorList>
    </citation>
    <scope>NUCLEOTIDE SEQUENCE [LARGE SCALE GENOMIC DNA]</scope>
    <source>
        <strain evidence="2">PG1-Ca6</strain>
    </source>
</reference>
<evidence type="ECO:0000313" key="1">
    <source>
        <dbReference type="EMBL" id="AJP48800.1"/>
    </source>
</evidence>